<dbReference type="NCBIfam" id="NF041886">
    <property type="entry name" value="Rmf_CrpP_fam"/>
    <property type="match status" value="1"/>
</dbReference>
<dbReference type="EMBL" id="CP022684">
    <property type="protein sequence ID" value="AUM12538.1"/>
    <property type="molecule type" value="Genomic_DNA"/>
</dbReference>
<dbReference type="AlphaFoldDB" id="A0A2K9LJM1"/>
<dbReference type="RefSeq" id="WP_101893906.1">
    <property type="nucleotide sequence ID" value="NZ_CP022684.1"/>
</dbReference>
<keyword evidence="2" id="KW-0810">Translation regulation</keyword>
<evidence type="ECO:0000313" key="4">
    <source>
        <dbReference type="Proteomes" id="UP000235116"/>
    </source>
</evidence>
<evidence type="ECO:0000256" key="2">
    <source>
        <dbReference type="ARBA" id="ARBA00022845"/>
    </source>
</evidence>
<name>A0A2K9LJM1_9GAMM</name>
<proteinExistence type="predicted"/>
<gene>
    <name evidence="3" type="ORF">Kalk_08950</name>
</gene>
<dbReference type="Pfam" id="PF04957">
    <property type="entry name" value="RMF"/>
    <property type="match status" value="1"/>
</dbReference>
<protein>
    <submittedName>
        <fullName evidence="3">Ribosome modulation factor</fullName>
    </submittedName>
</protein>
<evidence type="ECO:0000313" key="3">
    <source>
        <dbReference type="EMBL" id="AUM12538.1"/>
    </source>
</evidence>
<organism evidence="3 4">
    <name type="scientific">Ketobacter alkanivorans</name>
    <dbReference type="NCBI Taxonomy" id="1917421"/>
    <lineage>
        <taxon>Bacteria</taxon>
        <taxon>Pseudomonadati</taxon>
        <taxon>Pseudomonadota</taxon>
        <taxon>Gammaproteobacteria</taxon>
        <taxon>Pseudomonadales</taxon>
        <taxon>Ketobacteraceae</taxon>
        <taxon>Ketobacter</taxon>
    </lineage>
</organism>
<reference evidence="4" key="1">
    <citation type="submission" date="2017-08" db="EMBL/GenBank/DDBJ databases">
        <title>Direct submision.</title>
        <authorList>
            <person name="Kim S.-J."/>
            <person name="Rhee S.-K."/>
        </authorList>
    </citation>
    <scope>NUCLEOTIDE SEQUENCE [LARGE SCALE GENOMIC DNA]</scope>
    <source>
        <strain evidence="4">GI5</strain>
    </source>
</reference>
<dbReference type="NCBIfam" id="NF011162">
    <property type="entry name" value="PRK14563.1"/>
    <property type="match status" value="1"/>
</dbReference>
<dbReference type="KEGG" id="kak:Kalk_08950"/>
<evidence type="ECO:0000256" key="1">
    <source>
        <dbReference type="ARBA" id="ARBA00022490"/>
    </source>
</evidence>
<dbReference type="InterPro" id="IPR007040">
    <property type="entry name" value="Ribosome_modulation_factor"/>
</dbReference>
<dbReference type="OrthoDB" id="6370285at2"/>
<accession>A0A2K9LJM1</accession>
<dbReference type="Gene3D" id="1.10.10.620">
    <property type="entry name" value="ribosome modulation factor like domain"/>
    <property type="match status" value="1"/>
</dbReference>
<dbReference type="Proteomes" id="UP000235116">
    <property type="component" value="Chromosome"/>
</dbReference>
<dbReference type="InterPro" id="IPR023200">
    <property type="entry name" value="RMF_sf"/>
</dbReference>
<keyword evidence="4" id="KW-1185">Reference proteome</keyword>
<keyword evidence="1" id="KW-0963">Cytoplasm</keyword>
<dbReference type="GO" id="GO:0006417">
    <property type="term" value="P:regulation of translation"/>
    <property type="evidence" value="ECO:0007669"/>
    <property type="project" value="UniProtKB-KW"/>
</dbReference>
<sequence length="71" mass="7851">MSISEIDQQNWSIEALNKAYRQGYMFGLSGEPQQACPYHSDVIAAAWEAGWSDGSSQATQIGFKRPERAIA</sequence>